<dbReference type="PANTHER" id="PTHR30417">
    <property type="entry name" value="N-ACETYLMURAMOYL-L-ALANINE AMIDASE AMID"/>
    <property type="match status" value="1"/>
</dbReference>
<gene>
    <name evidence="6" type="ORF">H9935_10805</name>
</gene>
<dbReference type="AlphaFoldDB" id="A0A9D2N5E8"/>
<dbReference type="GO" id="GO:0009254">
    <property type="term" value="P:peptidoglycan turnover"/>
    <property type="evidence" value="ECO:0007669"/>
    <property type="project" value="TreeGrafter"/>
</dbReference>
<keyword evidence="4" id="KW-0961">Cell wall biogenesis/degradation</keyword>
<comment type="catalytic activity">
    <reaction evidence="1">
        <text>Hydrolyzes the link between N-acetylmuramoyl residues and L-amino acid residues in certain cell-wall glycopeptides.</text>
        <dbReference type="EC" id="3.5.1.28"/>
    </reaction>
</comment>
<dbReference type="EMBL" id="DWWV01000141">
    <property type="protein sequence ID" value="HJC11275.1"/>
    <property type="molecule type" value="Genomic_DNA"/>
</dbReference>
<dbReference type="Gene3D" id="3.40.80.10">
    <property type="entry name" value="Peptidoglycan recognition protein-like"/>
    <property type="match status" value="1"/>
</dbReference>
<dbReference type="InterPro" id="IPR036505">
    <property type="entry name" value="Amidase/PGRP_sf"/>
</dbReference>
<dbReference type="InterPro" id="IPR051206">
    <property type="entry name" value="NAMLAA_amidase_2"/>
</dbReference>
<sequence length="243" mass="27598">MKRQEYREDYEKRRIERRNRRKKERLRRITIFGAAILTACLIAAGGNRIAAGLEEKRILAARNESFVGAPPFEVDLLDVNEYSRPGIPLEEINGIVIHYTANPGSTAQSNRDYFEGLKDSHETKVSSHFVVGIDGEIVQCVPSSEIAYASNSRNSDTLSIECCHVDETGKFTDATYTSLVRLTGWLCYRFNLTSENVIRHYDVTGKICPKYYVDHPEAWEQFKTDVGEQIKAVEREVLAADDN</sequence>
<dbReference type="Proteomes" id="UP000823893">
    <property type="component" value="Unassembled WGS sequence"/>
</dbReference>
<name>A0A9D2N5E8_9FIRM</name>
<proteinExistence type="predicted"/>
<dbReference type="Pfam" id="PF01510">
    <property type="entry name" value="Amidase_2"/>
    <property type="match status" value="1"/>
</dbReference>
<evidence type="ECO:0000256" key="3">
    <source>
        <dbReference type="ARBA" id="ARBA00022801"/>
    </source>
</evidence>
<organism evidence="6 7">
    <name type="scientific">Candidatus Blautia merdigallinarum</name>
    <dbReference type="NCBI Taxonomy" id="2838495"/>
    <lineage>
        <taxon>Bacteria</taxon>
        <taxon>Bacillati</taxon>
        <taxon>Bacillota</taxon>
        <taxon>Clostridia</taxon>
        <taxon>Lachnospirales</taxon>
        <taxon>Lachnospiraceae</taxon>
        <taxon>Blautia</taxon>
    </lineage>
</organism>
<dbReference type="SMART" id="SM00644">
    <property type="entry name" value="Ami_2"/>
    <property type="match status" value="1"/>
</dbReference>
<evidence type="ECO:0000313" key="6">
    <source>
        <dbReference type="EMBL" id="HJC11275.1"/>
    </source>
</evidence>
<reference evidence="6" key="2">
    <citation type="submission" date="2021-04" db="EMBL/GenBank/DDBJ databases">
        <authorList>
            <person name="Gilroy R."/>
        </authorList>
    </citation>
    <scope>NUCLEOTIDE SEQUENCE</scope>
    <source>
        <strain evidence="6">ChiSxjej6B18-287</strain>
    </source>
</reference>
<dbReference type="GO" id="GO:0071555">
    <property type="term" value="P:cell wall organization"/>
    <property type="evidence" value="ECO:0007669"/>
    <property type="project" value="UniProtKB-KW"/>
</dbReference>
<protein>
    <recommendedName>
        <fullName evidence="2">N-acetylmuramoyl-L-alanine amidase</fullName>
        <ecNumber evidence="2">3.5.1.28</ecNumber>
    </recommendedName>
</protein>
<comment type="caution">
    <text evidence="6">The sequence shown here is derived from an EMBL/GenBank/DDBJ whole genome shotgun (WGS) entry which is preliminary data.</text>
</comment>
<dbReference type="GO" id="GO:0009253">
    <property type="term" value="P:peptidoglycan catabolic process"/>
    <property type="evidence" value="ECO:0007669"/>
    <property type="project" value="InterPro"/>
</dbReference>
<dbReference type="GO" id="GO:0008745">
    <property type="term" value="F:N-acetylmuramoyl-L-alanine amidase activity"/>
    <property type="evidence" value="ECO:0007669"/>
    <property type="project" value="UniProtKB-EC"/>
</dbReference>
<dbReference type="InterPro" id="IPR002502">
    <property type="entry name" value="Amidase_domain"/>
</dbReference>
<dbReference type="PANTHER" id="PTHR30417:SF1">
    <property type="entry name" value="N-ACETYLMURAMOYL-L-ALANINE AMIDASE AMID"/>
    <property type="match status" value="1"/>
</dbReference>
<accession>A0A9D2N5E8</accession>
<evidence type="ECO:0000256" key="2">
    <source>
        <dbReference type="ARBA" id="ARBA00011901"/>
    </source>
</evidence>
<dbReference type="EC" id="3.5.1.28" evidence="2"/>
<reference evidence="6" key="1">
    <citation type="journal article" date="2021" name="PeerJ">
        <title>Extensive microbial diversity within the chicken gut microbiome revealed by metagenomics and culture.</title>
        <authorList>
            <person name="Gilroy R."/>
            <person name="Ravi A."/>
            <person name="Getino M."/>
            <person name="Pursley I."/>
            <person name="Horton D.L."/>
            <person name="Alikhan N.F."/>
            <person name="Baker D."/>
            <person name="Gharbi K."/>
            <person name="Hall N."/>
            <person name="Watson M."/>
            <person name="Adriaenssens E.M."/>
            <person name="Foster-Nyarko E."/>
            <person name="Jarju S."/>
            <person name="Secka A."/>
            <person name="Antonio M."/>
            <person name="Oren A."/>
            <person name="Chaudhuri R.R."/>
            <person name="La Ragione R."/>
            <person name="Hildebrand F."/>
            <person name="Pallen M.J."/>
        </authorList>
    </citation>
    <scope>NUCLEOTIDE SEQUENCE</scope>
    <source>
        <strain evidence="6">ChiSxjej6B18-287</strain>
    </source>
</reference>
<evidence type="ECO:0000259" key="5">
    <source>
        <dbReference type="SMART" id="SM00644"/>
    </source>
</evidence>
<dbReference type="CDD" id="cd06583">
    <property type="entry name" value="PGRP"/>
    <property type="match status" value="1"/>
</dbReference>
<evidence type="ECO:0000313" key="7">
    <source>
        <dbReference type="Proteomes" id="UP000823893"/>
    </source>
</evidence>
<evidence type="ECO:0000256" key="4">
    <source>
        <dbReference type="ARBA" id="ARBA00023316"/>
    </source>
</evidence>
<dbReference type="SUPFAM" id="SSF55846">
    <property type="entry name" value="N-acetylmuramoyl-L-alanine amidase-like"/>
    <property type="match status" value="1"/>
</dbReference>
<keyword evidence="3" id="KW-0378">Hydrolase</keyword>
<feature type="domain" description="N-acetylmuramoyl-L-alanine amidase" evidence="5">
    <location>
        <begin position="82"/>
        <end position="227"/>
    </location>
</feature>
<evidence type="ECO:0000256" key="1">
    <source>
        <dbReference type="ARBA" id="ARBA00001561"/>
    </source>
</evidence>